<evidence type="ECO:0000259" key="4">
    <source>
        <dbReference type="PROSITE" id="PS50949"/>
    </source>
</evidence>
<keyword evidence="1" id="KW-0805">Transcription regulation</keyword>
<dbReference type="AlphaFoldDB" id="A0A328A752"/>
<dbReference type="Proteomes" id="UP000249579">
    <property type="component" value="Unassembled WGS sequence"/>
</dbReference>
<dbReference type="OrthoDB" id="9799482at2"/>
<dbReference type="InterPro" id="IPR036388">
    <property type="entry name" value="WH-like_DNA-bd_sf"/>
</dbReference>
<dbReference type="EMBL" id="PZJG01000001">
    <property type="protein sequence ID" value="RAK50106.1"/>
    <property type="molecule type" value="Genomic_DNA"/>
</dbReference>
<evidence type="ECO:0000313" key="6">
    <source>
        <dbReference type="Proteomes" id="UP000249579"/>
    </source>
</evidence>
<evidence type="ECO:0000313" key="5">
    <source>
        <dbReference type="EMBL" id="RAK50106.1"/>
    </source>
</evidence>
<dbReference type="GO" id="GO:0003700">
    <property type="term" value="F:DNA-binding transcription factor activity"/>
    <property type="evidence" value="ECO:0007669"/>
    <property type="project" value="InterPro"/>
</dbReference>
<dbReference type="GO" id="GO:0003677">
    <property type="term" value="F:DNA binding"/>
    <property type="evidence" value="ECO:0007669"/>
    <property type="project" value="UniProtKB-KW"/>
</dbReference>
<proteinExistence type="predicted"/>
<dbReference type="PROSITE" id="PS50949">
    <property type="entry name" value="HTH_GNTR"/>
    <property type="match status" value="1"/>
</dbReference>
<accession>A0A328A752</accession>
<dbReference type="PANTHER" id="PTHR43537:SF54">
    <property type="entry name" value="TRANSCRIPTIONAL REGULATOR, GNTR FAMILY"/>
    <property type="match status" value="1"/>
</dbReference>
<dbReference type="CDD" id="cd07377">
    <property type="entry name" value="WHTH_GntR"/>
    <property type="match status" value="1"/>
</dbReference>
<reference evidence="5 6" key="1">
    <citation type="journal article" date="2018" name="Front. Microbiol.">
        <title>Description and Comparative Genomics of Macrococcus caseolyticus subsp. hominis subsp. nov., Macrococcus goetzii sp. nov., Macrococcus epidermidis sp. nov., and Macrococcus bohemicus sp. nov., Novel Macrococci From Human Clinical Material With Virulence Potential and Suspected Uptake of Foreign DNA by Natural Transformation.</title>
        <authorList>
            <person name="Maslanova I."/>
            <person name="Wertheimer Z."/>
            <person name="Sedlacek I."/>
            <person name="Svec P."/>
            <person name="Indrakova A."/>
            <person name="Kovarovic V."/>
            <person name="Schumann P."/>
            <person name="Sproer C."/>
            <person name="Kralova S."/>
            <person name="Sedo O."/>
            <person name="Kristofova L."/>
            <person name="Vrbovska V."/>
            <person name="Fuzik T."/>
            <person name="Petras P."/>
            <person name="Zdrahal Z."/>
            <person name="Ruzickova V."/>
            <person name="Doskar J."/>
            <person name="Pantucek R."/>
        </authorList>
    </citation>
    <scope>NUCLEOTIDE SEQUENCE [LARGE SCALE GENOMIC DNA]</scope>
    <source>
        <strain evidence="5 6">03/115</strain>
    </source>
</reference>
<comment type="caution">
    <text evidence="5">The sequence shown here is derived from an EMBL/GenBank/DDBJ whole genome shotgun (WGS) entry which is preliminary data.</text>
</comment>
<organism evidence="5 6">
    <name type="scientific">Macrococcoides bohemicum</name>
    <dbReference type="NCBI Taxonomy" id="1903056"/>
    <lineage>
        <taxon>Bacteria</taxon>
        <taxon>Bacillati</taxon>
        <taxon>Bacillota</taxon>
        <taxon>Bacilli</taxon>
        <taxon>Bacillales</taxon>
        <taxon>Staphylococcaceae</taxon>
        <taxon>Macrococcoides</taxon>
    </lineage>
</organism>
<dbReference type="Gene3D" id="1.10.10.10">
    <property type="entry name" value="Winged helix-like DNA-binding domain superfamily/Winged helix DNA-binding domain"/>
    <property type="match status" value="1"/>
</dbReference>
<protein>
    <submittedName>
        <fullName evidence="5">FadR family transcriptional regulator</fullName>
    </submittedName>
</protein>
<dbReference type="RefSeq" id="WP_111744665.1">
    <property type="nucleotide sequence ID" value="NZ_CP183824.1"/>
</dbReference>
<keyword evidence="3" id="KW-0804">Transcription</keyword>
<dbReference type="Pfam" id="PF00392">
    <property type="entry name" value="GntR"/>
    <property type="match status" value="1"/>
</dbReference>
<dbReference type="SUPFAM" id="SSF46785">
    <property type="entry name" value="Winged helix' DNA-binding domain"/>
    <property type="match status" value="1"/>
</dbReference>
<evidence type="ECO:0000256" key="1">
    <source>
        <dbReference type="ARBA" id="ARBA00023015"/>
    </source>
</evidence>
<sequence>MNPIPNKGFNAVITAINEIIKTKNLTAGDKLPSERYLSENLNISRSSVREALRALEMLGVIETRRGEGTYLTEMDNNQFIEMIAGYVVTTETQQDEITDFIHMIESIVNVDNTNVQHLKDAIETRNTIMFRVWKLLKQFEKTYDVEG</sequence>
<feature type="domain" description="HTH gntR-type" evidence="4">
    <location>
        <begin position="6"/>
        <end position="74"/>
    </location>
</feature>
<name>A0A328A752_9STAP</name>
<dbReference type="SMART" id="SM00345">
    <property type="entry name" value="HTH_GNTR"/>
    <property type="match status" value="1"/>
</dbReference>
<dbReference type="PANTHER" id="PTHR43537">
    <property type="entry name" value="TRANSCRIPTIONAL REGULATOR, GNTR FAMILY"/>
    <property type="match status" value="1"/>
</dbReference>
<gene>
    <name evidence="5" type="ORF">BHX94_01185</name>
</gene>
<dbReference type="PRINTS" id="PR00035">
    <property type="entry name" value="HTHGNTR"/>
</dbReference>
<keyword evidence="2" id="KW-0238">DNA-binding</keyword>
<dbReference type="InterPro" id="IPR000524">
    <property type="entry name" value="Tscrpt_reg_HTH_GntR"/>
</dbReference>
<evidence type="ECO:0000256" key="2">
    <source>
        <dbReference type="ARBA" id="ARBA00023125"/>
    </source>
</evidence>
<dbReference type="InterPro" id="IPR036390">
    <property type="entry name" value="WH_DNA-bd_sf"/>
</dbReference>
<evidence type="ECO:0000256" key="3">
    <source>
        <dbReference type="ARBA" id="ARBA00023163"/>
    </source>
</evidence>